<accession>A0ACC5RFJ6</accession>
<evidence type="ECO:0000313" key="2">
    <source>
        <dbReference type="Proteomes" id="UP000616151"/>
    </source>
</evidence>
<protein>
    <submittedName>
        <fullName evidence="1">Cytochrome P450</fullName>
    </submittedName>
</protein>
<keyword evidence="2" id="KW-1185">Reference proteome</keyword>
<dbReference type="Proteomes" id="UP000616151">
    <property type="component" value="Unassembled WGS sequence"/>
</dbReference>
<evidence type="ECO:0000313" key="1">
    <source>
        <dbReference type="EMBL" id="MBK1871404.1"/>
    </source>
</evidence>
<comment type="caution">
    <text evidence="1">The sequence shown here is derived from an EMBL/GenBank/DDBJ whole genome shotgun (WGS) entry which is preliminary data.</text>
</comment>
<sequence length="424" mass="47792">MHSGRAEDDLAERLFRLADESNGRNVEIDFGGRSFLVVQDPADAERILRLRTERYEKALGWLSQVIGPSRLTENGEAWQSRQRLSQHHLSKCDPARIFALSRHHGRLGADLLLAEAARKSPRLDDGLFRIITSGILMEALFDRSWASLGFSDFSEIAAMLDYAVDYSFFSARHRLDAAARVPIDPGRTRAFLALRHQALQRLSSIRRTMTPADPMLSDFLRHEETDKTFKLEHELLMFLAAGSETSAAAIGWGIYLLAREPELQEALRARLRDVWRSDGATLAGLQRDEEFSRFVTETMRIFPPTPVLIFRALAEDPLSDRVVAPGDLVLISIIGINHARDRWPDPWRMHLQADPAQGRAPKLTFSTGPRVCGGRHFATAEVMTVLAAILNEVRLELTSPEAPSFRWCLSLNPRHGHPVRAVRL</sequence>
<gene>
    <name evidence="1" type="ORF">JHL16_33865</name>
</gene>
<dbReference type="EMBL" id="JAENHL010000008">
    <property type="protein sequence ID" value="MBK1871404.1"/>
    <property type="molecule type" value="Genomic_DNA"/>
</dbReference>
<proteinExistence type="predicted"/>
<organism evidence="1 2">
    <name type="scientific">Taklimakanibacter albus</name>
    <dbReference type="NCBI Taxonomy" id="2800327"/>
    <lineage>
        <taxon>Bacteria</taxon>
        <taxon>Pseudomonadati</taxon>
        <taxon>Pseudomonadota</taxon>
        <taxon>Alphaproteobacteria</taxon>
        <taxon>Hyphomicrobiales</taxon>
        <taxon>Aestuariivirgaceae</taxon>
        <taxon>Taklimakanibacter</taxon>
    </lineage>
</organism>
<name>A0ACC5RFJ6_9HYPH</name>
<reference evidence="1" key="1">
    <citation type="submission" date="2021-01" db="EMBL/GenBank/DDBJ databases">
        <authorList>
            <person name="Sun Q."/>
        </authorList>
    </citation>
    <scope>NUCLEOTIDE SEQUENCE</scope>
    <source>
        <strain evidence="1">YIM B02566</strain>
    </source>
</reference>